<name>A0ABN6KIH6_9LEPT</name>
<keyword evidence="2" id="KW-1185">Reference proteome</keyword>
<proteinExistence type="predicted"/>
<sequence>MDYYKYFFVLSFAFCTYQCNDPTFQTTELDISKDGKPDQFLHMHSKLKLGTFLETDSNQDGITDDFSWLKADPNRKENTMLFYNELKTKDQVIKQTWYGPGNTKLIEKTDEDKDNYLETTTYYNRFAKPQITKGIVARIEIDIDKNDKTDIWLYPGVRMEKDSDGDGVADCLNKDIMEIQKAFGLENNLSSLQSLLCSKFANPNLSFAIHPEQIKEERLKAIIPFKL</sequence>
<evidence type="ECO:0008006" key="3">
    <source>
        <dbReference type="Google" id="ProtNLM"/>
    </source>
</evidence>
<organism evidence="1 2">
    <name type="scientific">Leptospira kobayashii</name>
    <dbReference type="NCBI Taxonomy" id="1917830"/>
    <lineage>
        <taxon>Bacteria</taxon>
        <taxon>Pseudomonadati</taxon>
        <taxon>Spirochaetota</taxon>
        <taxon>Spirochaetia</taxon>
        <taxon>Leptospirales</taxon>
        <taxon>Leptospiraceae</taxon>
        <taxon>Leptospira</taxon>
    </lineage>
</organism>
<dbReference type="Proteomes" id="UP000245263">
    <property type="component" value="Chromosome 1"/>
</dbReference>
<evidence type="ECO:0000313" key="1">
    <source>
        <dbReference type="EMBL" id="BDA79721.1"/>
    </source>
</evidence>
<reference evidence="1 2" key="1">
    <citation type="submission" date="2021-08" db="EMBL/GenBank/DDBJ databases">
        <title>Complete genome sequence of Leptospira kobayashii strain E30.</title>
        <authorList>
            <person name="Nakao R."/>
            <person name="Nakamura S."/>
            <person name="Masuzawa T."/>
            <person name="Koizumi N."/>
        </authorList>
    </citation>
    <scope>NUCLEOTIDE SEQUENCE [LARGE SCALE GENOMIC DNA]</scope>
    <source>
        <strain evidence="1 2">E30</strain>
    </source>
</reference>
<protein>
    <recommendedName>
        <fullName evidence="3">Lipoprotein</fullName>
    </recommendedName>
</protein>
<dbReference type="EMBL" id="AP025028">
    <property type="protein sequence ID" value="BDA79721.1"/>
    <property type="molecule type" value="Genomic_DNA"/>
</dbReference>
<dbReference type="RefSeq" id="WP_135354881.1">
    <property type="nucleotide sequence ID" value="NZ_AP025028.1"/>
</dbReference>
<accession>A0ABN6KIH6</accession>
<evidence type="ECO:0000313" key="2">
    <source>
        <dbReference type="Proteomes" id="UP000245263"/>
    </source>
</evidence>
<gene>
    <name evidence="1" type="ORF">LPTSP3_g26510</name>
</gene>